<feature type="region of interest" description="Disordered" evidence="1">
    <location>
        <begin position="1"/>
        <end position="99"/>
    </location>
</feature>
<comment type="caution">
    <text evidence="2">The sequence shown here is derived from an EMBL/GenBank/DDBJ whole genome shotgun (WGS) entry which is preliminary data.</text>
</comment>
<gene>
    <name evidence="2" type="ORF">HK097_008579</name>
</gene>
<evidence type="ECO:0000313" key="2">
    <source>
        <dbReference type="EMBL" id="KAJ3055970.1"/>
    </source>
</evidence>
<sequence>MRLKTRTALRPSQVWDTTADSNVGDETQIDNTAEEFGRMVLAKGDDEAGNDQEGEGQKIDKGDFEEDWHFDEGNYDVDSGGDDDVHGEDQWEVDDEDEW</sequence>
<protein>
    <submittedName>
        <fullName evidence="2">Uncharacterized protein</fullName>
    </submittedName>
</protein>
<feature type="compositionally biased region" description="Acidic residues" evidence="1">
    <location>
        <begin position="63"/>
        <end position="82"/>
    </location>
</feature>
<evidence type="ECO:0000313" key="3">
    <source>
        <dbReference type="Proteomes" id="UP001212841"/>
    </source>
</evidence>
<feature type="compositionally biased region" description="Polar residues" evidence="1">
    <location>
        <begin position="14"/>
        <end position="31"/>
    </location>
</feature>
<accession>A0AAD5X5G1</accession>
<keyword evidence="3" id="KW-1185">Reference proteome</keyword>
<reference evidence="2" key="1">
    <citation type="submission" date="2020-05" db="EMBL/GenBank/DDBJ databases">
        <title>Phylogenomic resolution of chytrid fungi.</title>
        <authorList>
            <person name="Stajich J.E."/>
            <person name="Amses K."/>
            <person name="Simmons R."/>
            <person name="Seto K."/>
            <person name="Myers J."/>
            <person name="Bonds A."/>
            <person name="Quandt C.A."/>
            <person name="Barry K."/>
            <person name="Liu P."/>
            <person name="Grigoriev I."/>
            <person name="Longcore J.E."/>
            <person name="James T.Y."/>
        </authorList>
    </citation>
    <scope>NUCLEOTIDE SEQUENCE</scope>
    <source>
        <strain evidence="2">JEL0318</strain>
    </source>
</reference>
<dbReference type="EMBL" id="JADGJD010000051">
    <property type="protein sequence ID" value="KAJ3055970.1"/>
    <property type="molecule type" value="Genomic_DNA"/>
</dbReference>
<proteinExistence type="predicted"/>
<name>A0AAD5X5G1_9FUNG</name>
<feature type="compositionally biased region" description="Acidic residues" evidence="1">
    <location>
        <begin position="90"/>
        <end position="99"/>
    </location>
</feature>
<organism evidence="2 3">
    <name type="scientific">Rhizophlyctis rosea</name>
    <dbReference type="NCBI Taxonomy" id="64517"/>
    <lineage>
        <taxon>Eukaryota</taxon>
        <taxon>Fungi</taxon>
        <taxon>Fungi incertae sedis</taxon>
        <taxon>Chytridiomycota</taxon>
        <taxon>Chytridiomycota incertae sedis</taxon>
        <taxon>Chytridiomycetes</taxon>
        <taxon>Rhizophlyctidales</taxon>
        <taxon>Rhizophlyctidaceae</taxon>
        <taxon>Rhizophlyctis</taxon>
    </lineage>
</organism>
<evidence type="ECO:0000256" key="1">
    <source>
        <dbReference type="SAM" id="MobiDB-lite"/>
    </source>
</evidence>
<dbReference type="AlphaFoldDB" id="A0AAD5X5G1"/>
<dbReference type="Proteomes" id="UP001212841">
    <property type="component" value="Unassembled WGS sequence"/>
</dbReference>